<dbReference type="HAMAP" id="MF_00791">
    <property type="entry name" value="ApaG"/>
    <property type="match status" value="1"/>
</dbReference>
<gene>
    <name evidence="2" type="primary">apaG</name>
    <name evidence="4" type="ordered locus">Meso_0072</name>
</gene>
<dbReference type="PANTHER" id="PTHR14289">
    <property type="entry name" value="F-BOX ONLY PROTEIN 3"/>
    <property type="match status" value="1"/>
</dbReference>
<dbReference type="KEGG" id="mes:Meso_0072"/>
<dbReference type="Gene3D" id="2.60.40.1470">
    <property type="entry name" value="ApaG domain"/>
    <property type="match status" value="1"/>
</dbReference>
<name>Q11M98_CHESB</name>
<dbReference type="InterPro" id="IPR023065">
    <property type="entry name" value="Uncharacterised_ApaG"/>
</dbReference>
<feature type="domain" description="ApaG" evidence="3">
    <location>
        <begin position="17"/>
        <end position="141"/>
    </location>
</feature>
<organism evidence="4">
    <name type="scientific">Chelativorans sp. (strain BNC1)</name>
    <dbReference type="NCBI Taxonomy" id="266779"/>
    <lineage>
        <taxon>Bacteria</taxon>
        <taxon>Pseudomonadati</taxon>
        <taxon>Pseudomonadota</taxon>
        <taxon>Alphaproteobacteria</taxon>
        <taxon>Hyphomicrobiales</taxon>
        <taxon>Phyllobacteriaceae</taxon>
        <taxon>Chelativorans</taxon>
    </lineage>
</organism>
<dbReference type="HOGENOM" id="CLU_128074_1_0_5"/>
<dbReference type="PANTHER" id="PTHR14289:SF16">
    <property type="entry name" value="POLYMERASE DELTA-INTERACTING PROTEIN 2"/>
    <property type="match status" value="1"/>
</dbReference>
<accession>Q11M98</accession>
<dbReference type="EMBL" id="CP000390">
    <property type="protein sequence ID" value="ABG61477.1"/>
    <property type="molecule type" value="Genomic_DNA"/>
</dbReference>
<dbReference type="eggNOG" id="COG2967">
    <property type="taxonomic scope" value="Bacteria"/>
</dbReference>
<dbReference type="NCBIfam" id="NF003967">
    <property type="entry name" value="PRK05461.1"/>
    <property type="match status" value="1"/>
</dbReference>
<reference evidence="4" key="1">
    <citation type="submission" date="2006-06" db="EMBL/GenBank/DDBJ databases">
        <title>Complete sequence of chromosome of Chelativorans sp. BNC1.</title>
        <authorList>
            <consortium name="US DOE Joint Genome Institute"/>
            <person name="Copeland A."/>
            <person name="Lucas S."/>
            <person name="Lapidus A."/>
            <person name="Barry K."/>
            <person name="Detter J.C."/>
            <person name="Glavina del Rio T."/>
            <person name="Hammon N."/>
            <person name="Israni S."/>
            <person name="Dalin E."/>
            <person name="Tice H."/>
            <person name="Pitluck S."/>
            <person name="Chertkov O."/>
            <person name="Brettin T."/>
            <person name="Bruce D."/>
            <person name="Han C."/>
            <person name="Tapia R."/>
            <person name="Gilna P."/>
            <person name="Schmutz J."/>
            <person name="Larimer F."/>
            <person name="Land M."/>
            <person name="Hauser L."/>
            <person name="Kyrpides N."/>
            <person name="Mikhailova N."/>
            <person name="Richardson P."/>
        </authorList>
    </citation>
    <scope>NUCLEOTIDE SEQUENCE</scope>
    <source>
        <strain evidence="4">BNC1</strain>
    </source>
</reference>
<evidence type="ECO:0000256" key="1">
    <source>
        <dbReference type="ARBA" id="ARBA00017693"/>
    </source>
</evidence>
<sequence>MLPSCRHNGLKERTMYRAITQGIEVCVEPFFLPEHSDPEESKYVWAYQVTIANYSPQAVKLLSRYWHITDGMGRVQEVRGEGVVGEQPEIEPGDTYRYTSGCPLTTSSGIMVGRYTMQTERGDMLEVDIPAFSLDFPGNSVLLN</sequence>
<dbReference type="Pfam" id="PF04379">
    <property type="entry name" value="DUF525"/>
    <property type="match status" value="1"/>
</dbReference>
<dbReference type="STRING" id="266779.Meso_0072"/>
<dbReference type="GO" id="GO:0070987">
    <property type="term" value="P:error-free translesion synthesis"/>
    <property type="evidence" value="ECO:0007669"/>
    <property type="project" value="TreeGrafter"/>
</dbReference>
<dbReference type="SUPFAM" id="SSF110069">
    <property type="entry name" value="ApaG-like"/>
    <property type="match status" value="1"/>
</dbReference>
<proteinExistence type="inferred from homology"/>
<evidence type="ECO:0000256" key="2">
    <source>
        <dbReference type="HAMAP-Rule" id="MF_00791"/>
    </source>
</evidence>
<dbReference type="AlphaFoldDB" id="Q11M98"/>
<protein>
    <recommendedName>
        <fullName evidence="1 2">Protein ApaG</fullName>
    </recommendedName>
</protein>
<evidence type="ECO:0000259" key="3">
    <source>
        <dbReference type="PROSITE" id="PS51087"/>
    </source>
</evidence>
<dbReference type="InterPro" id="IPR036767">
    <property type="entry name" value="ApaG_sf"/>
</dbReference>
<dbReference type="InterPro" id="IPR007474">
    <property type="entry name" value="ApaG_domain"/>
</dbReference>
<dbReference type="PROSITE" id="PS51087">
    <property type="entry name" value="APAG"/>
    <property type="match status" value="1"/>
</dbReference>
<evidence type="ECO:0000313" key="4">
    <source>
        <dbReference type="EMBL" id="ABG61477.1"/>
    </source>
</evidence>